<sequence length="112" mass="11671">MSATDVAKVKAGAEAQVNAAARPVAAPTSDATASTPTLNGDPIDVQQLKVLIQSRDYLKEIRDILKSNPRAANDTRGGSIQQAANVPPPGSAARRQEITQPTPSLNVSRKAS</sequence>
<feature type="compositionally biased region" description="Polar residues" evidence="1">
    <location>
        <begin position="98"/>
        <end position="112"/>
    </location>
</feature>
<reference evidence="2 3" key="1">
    <citation type="submission" date="2016-02" db="EMBL/GenBank/DDBJ databases">
        <title>Complete genome sequence of a polyvalent bacteriophage, SEGD1, simultaneously inhibiting both Salmonella enterica and Escherichia coli O157:H7.</title>
        <authorList>
            <person name="Fan J."/>
            <person name="Ma J."/>
        </authorList>
    </citation>
    <scope>NUCLEOTIDE SEQUENCE [LARGE SCALE GENOMIC DNA]</scope>
</reference>
<evidence type="ECO:0000313" key="3">
    <source>
        <dbReference type="Proteomes" id="UP000223976"/>
    </source>
</evidence>
<protein>
    <submittedName>
        <fullName evidence="2">Putative tail fiber protein</fullName>
    </submittedName>
</protein>
<accession>A0A142IIV2</accession>
<feature type="region of interest" description="Disordered" evidence="1">
    <location>
        <begin position="13"/>
        <end position="40"/>
    </location>
</feature>
<organism evidence="2 3">
    <name type="scientific">Enterobacteria phage SEGD1</name>
    <dbReference type="NCBI Taxonomy" id="1805456"/>
    <lineage>
        <taxon>Viruses</taxon>
        <taxon>Duplodnaviria</taxon>
        <taxon>Heunggongvirae</taxon>
        <taxon>Uroviricota</taxon>
        <taxon>Caudoviricetes</taxon>
        <taxon>Chimalliviridae</taxon>
        <taxon>Seoulvirus</taxon>
        <taxon>Seoulvirus SPN3US</taxon>
    </lineage>
</organism>
<evidence type="ECO:0000313" key="2">
    <source>
        <dbReference type="EMBL" id="AMR59890.1"/>
    </source>
</evidence>
<evidence type="ECO:0000256" key="1">
    <source>
        <dbReference type="SAM" id="MobiDB-lite"/>
    </source>
</evidence>
<feature type="region of interest" description="Disordered" evidence="1">
    <location>
        <begin position="67"/>
        <end position="112"/>
    </location>
</feature>
<name>A0A142IIV2_9CAUD</name>
<proteinExistence type="predicted"/>
<gene>
    <name evidence="2" type="ORF">SEGD1_243</name>
</gene>
<dbReference type="EMBL" id="KU726251">
    <property type="protein sequence ID" value="AMR59890.1"/>
    <property type="molecule type" value="Genomic_DNA"/>
</dbReference>
<feature type="compositionally biased region" description="Low complexity" evidence="1">
    <location>
        <begin position="13"/>
        <end position="37"/>
    </location>
</feature>
<dbReference type="Proteomes" id="UP000223976">
    <property type="component" value="Segment"/>
</dbReference>